<accession>A0A2T6BDN6</accession>
<dbReference type="SUPFAM" id="SSF46785">
    <property type="entry name" value="Winged helix' DNA-binding domain"/>
    <property type="match status" value="1"/>
</dbReference>
<keyword evidence="8" id="KW-1185">Reference proteome</keyword>
<evidence type="ECO:0000313" key="8">
    <source>
        <dbReference type="Proteomes" id="UP000243978"/>
    </source>
</evidence>
<dbReference type="PANTHER" id="PTHR30136">
    <property type="entry name" value="HELIX-TURN-HELIX TRANSCRIPTIONAL REGULATOR, ICLR FAMILY"/>
    <property type="match status" value="1"/>
</dbReference>
<dbReference type="NCBIfam" id="NF045644">
    <property type="entry name" value="TransRegBhcR"/>
    <property type="match status" value="1"/>
</dbReference>
<evidence type="ECO:0000259" key="5">
    <source>
        <dbReference type="PROSITE" id="PS51077"/>
    </source>
</evidence>
<name>A0A2T6BDN6_9RHOB</name>
<dbReference type="SMART" id="SM00346">
    <property type="entry name" value="HTH_ICLR"/>
    <property type="match status" value="1"/>
</dbReference>
<dbReference type="PROSITE" id="PS51077">
    <property type="entry name" value="HTH_ICLR"/>
    <property type="match status" value="1"/>
</dbReference>
<dbReference type="PANTHER" id="PTHR30136:SF24">
    <property type="entry name" value="HTH-TYPE TRANSCRIPTIONAL REPRESSOR ALLR"/>
    <property type="match status" value="1"/>
</dbReference>
<keyword evidence="3" id="KW-0804">Transcription</keyword>
<dbReference type="PROSITE" id="PS51078">
    <property type="entry name" value="ICLR_ED"/>
    <property type="match status" value="1"/>
</dbReference>
<dbReference type="RefSeq" id="WP_107846521.1">
    <property type="nucleotide sequence ID" value="NZ_QBKS01000002.1"/>
</dbReference>
<dbReference type="InterPro" id="IPR036390">
    <property type="entry name" value="WH_DNA-bd_sf"/>
</dbReference>
<dbReference type="EMBL" id="QBKS01000002">
    <property type="protein sequence ID" value="PTX54161.1"/>
    <property type="molecule type" value="Genomic_DNA"/>
</dbReference>
<proteinExistence type="predicted"/>
<protein>
    <submittedName>
        <fullName evidence="7">IclR family transcriptional regulator</fullName>
    </submittedName>
</protein>
<evidence type="ECO:0000256" key="2">
    <source>
        <dbReference type="ARBA" id="ARBA00023125"/>
    </source>
</evidence>
<comment type="caution">
    <text evidence="7">The sequence shown here is derived from an EMBL/GenBank/DDBJ whole genome shotgun (WGS) entry which is preliminary data.</text>
</comment>
<dbReference type="Gene3D" id="1.10.10.10">
    <property type="entry name" value="Winged helix-like DNA-binding domain superfamily/Winged helix DNA-binding domain"/>
    <property type="match status" value="1"/>
</dbReference>
<keyword evidence="2" id="KW-0238">DNA-binding</keyword>
<dbReference type="InterPro" id="IPR054844">
    <property type="entry name" value="TransRegBhcR"/>
</dbReference>
<evidence type="ECO:0000256" key="1">
    <source>
        <dbReference type="ARBA" id="ARBA00023015"/>
    </source>
</evidence>
<feature type="region of interest" description="Disordered" evidence="4">
    <location>
        <begin position="1"/>
        <end position="24"/>
    </location>
</feature>
<feature type="domain" description="IclR-ED" evidence="6">
    <location>
        <begin position="88"/>
        <end position="271"/>
    </location>
</feature>
<sequence>MLESAPKKRARGRPKAFNDKSEQNTVQSLERALSVLKHLAEQRGIALSDLAKETDQSPATLYRILTTFQLHQMTEFDENEQLWHIGAGAYRVGANYLRRTSVVERSRPVMRQLMQDTGETANLGVEQADMVLFVSQVETHESIRAFFPPGTQSKMHASGIGKALLAYYPPERLDQWFLQQRLTRYTDATITDPDVLRQELADIRVTGLSFDNEEKNIGMRCIASPVFDGFGEPVAGLSVSGPSSRMTDAMIDAIGAHVKAAAARVTEAVGGQPPER</sequence>
<dbReference type="InterPro" id="IPR036388">
    <property type="entry name" value="WH-like_DNA-bd_sf"/>
</dbReference>
<dbReference type="Pfam" id="PF09339">
    <property type="entry name" value="HTH_IclR"/>
    <property type="match status" value="1"/>
</dbReference>
<dbReference type="OrthoDB" id="9807558at2"/>
<dbReference type="Gene3D" id="3.30.450.40">
    <property type="match status" value="1"/>
</dbReference>
<dbReference type="GO" id="GO:0003700">
    <property type="term" value="F:DNA-binding transcription factor activity"/>
    <property type="evidence" value="ECO:0007669"/>
    <property type="project" value="TreeGrafter"/>
</dbReference>
<evidence type="ECO:0000313" key="7">
    <source>
        <dbReference type="EMBL" id="PTX54161.1"/>
    </source>
</evidence>
<evidence type="ECO:0000256" key="4">
    <source>
        <dbReference type="SAM" id="MobiDB-lite"/>
    </source>
</evidence>
<dbReference type="InterPro" id="IPR014757">
    <property type="entry name" value="Tscrpt_reg_IclR_C"/>
</dbReference>
<dbReference type="GO" id="GO:0045892">
    <property type="term" value="P:negative regulation of DNA-templated transcription"/>
    <property type="evidence" value="ECO:0007669"/>
    <property type="project" value="TreeGrafter"/>
</dbReference>
<gene>
    <name evidence="7" type="ORF">C8N43_2968</name>
</gene>
<keyword evidence="1" id="KW-0805">Transcription regulation</keyword>
<dbReference type="GO" id="GO:0003677">
    <property type="term" value="F:DNA binding"/>
    <property type="evidence" value="ECO:0007669"/>
    <property type="project" value="UniProtKB-KW"/>
</dbReference>
<dbReference type="InterPro" id="IPR029016">
    <property type="entry name" value="GAF-like_dom_sf"/>
</dbReference>
<organism evidence="7 8">
    <name type="scientific">Litoreibacter ponti</name>
    <dbReference type="NCBI Taxonomy" id="1510457"/>
    <lineage>
        <taxon>Bacteria</taxon>
        <taxon>Pseudomonadati</taxon>
        <taxon>Pseudomonadota</taxon>
        <taxon>Alphaproteobacteria</taxon>
        <taxon>Rhodobacterales</taxon>
        <taxon>Roseobacteraceae</taxon>
        <taxon>Litoreibacter</taxon>
    </lineage>
</organism>
<dbReference type="AlphaFoldDB" id="A0A2T6BDN6"/>
<feature type="domain" description="HTH iclR-type" evidence="5">
    <location>
        <begin position="26"/>
        <end position="87"/>
    </location>
</feature>
<dbReference type="Proteomes" id="UP000243978">
    <property type="component" value="Unassembled WGS sequence"/>
</dbReference>
<evidence type="ECO:0000259" key="6">
    <source>
        <dbReference type="PROSITE" id="PS51078"/>
    </source>
</evidence>
<dbReference type="InterPro" id="IPR050707">
    <property type="entry name" value="HTH_MetabolicPath_Reg"/>
</dbReference>
<dbReference type="InterPro" id="IPR005471">
    <property type="entry name" value="Tscrpt_reg_IclR_N"/>
</dbReference>
<dbReference type="Pfam" id="PF01614">
    <property type="entry name" value="IclR_C"/>
    <property type="match status" value="1"/>
</dbReference>
<dbReference type="SUPFAM" id="SSF55781">
    <property type="entry name" value="GAF domain-like"/>
    <property type="match status" value="1"/>
</dbReference>
<evidence type="ECO:0000256" key="3">
    <source>
        <dbReference type="ARBA" id="ARBA00023163"/>
    </source>
</evidence>
<reference evidence="7 8" key="1">
    <citation type="submission" date="2018-04" db="EMBL/GenBank/DDBJ databases">
        <title>Genomic Encyclopedia of Archaeal and Bacterial Type Strains, Phase II (KMG-II): from individual species to whole genera.</title>
        <authorList>
            <person name="Goeker M."/>
        </authorList>
    </citation>
    <scope>NUCLEOTIDE SEQUENCE [LARGE SCALE GENOMIC DNA]</scope>
    <source>
        <strain evidence="7 8">DSM 100977</strain>
    </source>
</reference>